<reference evidence="1 2" key="1">
    <citation type="submission" date="2021-07" db="EMBL/GenBank/DDBJ databases">
        <authorList>
            <consortium name="Genoscope - CEA"/>
            <person name="William W."/>
        </authorList>
    </citation>
    <scope>NUCLEOTIDE SEQUENCE [LARGE SCALE GENOMIC DNA]</scope>
</reference>
<name>A0A8D9GSI8_BRACM</name>
<dbReference type="Gramene" id="A03p69020.2_BraZ1">
    <property type="protein sequence ID" value="A03p69020.2_BraZ1.CDS"/>
    <property type="gene ID" value="A03g69020.2_BraZ1"/>
</dbReference>
<evidence type="ECO:0000313" key="1">
    <source>
        <dbReference type="EMBL" id="CAG7885559.1"/>
    </source>
</evidence>
<dbReference type="Proteomes" id="UP000694005">
    <property type="component" value="Chromosome A03"/>
</dbReference>
<gene>
    <name evidence="1" type="ORF">BRAPAZ1V2_A03P69020.2</name>
</gene>
<organism evidence="1 2">
    <name type="scientific">Brassica campestris</name>
    <name type="common">Field mustard</name>
    <dbReference type="NCBI Taxonomy" id="3711"/>
    <lineage>
        <taxon>Eukaryota</taxon>
        <taxon>Viridiplantae</taxon>
        <taxon>Streptophyta</taxon>
        <taxon>Embryophyta</taxon>
        <taxon>Tracheophyta</taxon>
        <taxon>Spermatophyta</taxon>
        <taxon>Magnoliopsida</taxon>
        <taxon>eudicotyledons</taxon>
        <taxon>Gunneridae</taxon>
        <taxon>Pentapetalae</taxon>
        <taxon>rosids</taxon>
        <taxon>malvids</taxon>
        <taxon>Brassicales</taxon>
        <taxon>Brassicaceae</taxon>
        <taxon>Brassiceae</taxon>
        <taxon>Brassica</taxon>
    </lineage>
</organism>
<evidence type="ECO:0000313" key="2">
    <source>
        <dbReference type="Proteomes" id="UP000694005"/>
    </source>
</evidence>
<protein>
    <submittedName>
        <fullName evidence="1">Uncharacterized protein</fullName>
    </submittedName>
</protein>
<proteinExistence type="predicted"/>
<dbReference type="AlphaFoldDB" id="A0A8D9GSI8"/>
<accession>A0A8D9GSI8</accession>
<sequence length="70" mass="7434">MSMEPSFLLLALYSGAELRRGGETSDGAAASNHLATHAIPHPVVLHPVAAETFPCCCRLCRVVNQGESEI</sequence>
<dbReference type="EMBL" id="LS974619">
    <property type="protein sequence ID" value="CAG7885559.1"/>
    <property type="molecule type" value="Genomic_DNA"/>
</dbReference>